<name>A0ABP7DBZ4_9MICC</name>
<accession>A0ABP7DBZ4</accession>
<dbReference type="PANTHER" id="PTHR46797:SF23">
    <property type="entry name" value="HTH-TYPE TRANSCRIPTIONAL REGULATOR SUTR"/>
    <property type="match status" value="1"/>
</dbReference>
<dbReference type="PANTHER" id="PTHR46797">
    <property type="entry name" value="HTH-TYPE TRANSCRIPTIONAL REGULATOR"/>
    <property type="match status" value="1"/>
</dbReference>
<organism evidence="5 6">
    <name type="scientific">Zhihengliuella alba</name>
    <dbReference type="NCBI Taxonomy" id="547018"/>
    <lineage>
        <taxon>Bacteria</taxon>
        <taxon>Bacillati</taxon>
        <taxon>Actinomycetota</taxon>
        <taxon>Actinomycetes</taxon>
        <taxon>Micrococcales</taxon>
        <taxon>Micrococcaceae</taxon>
        <taxon>Zhihengliuella</taxon>
    </lineage>
</organism>
<protein>
    <submittedName>
        <fullName evidence="5">XRE family transcriptional regulator</fullName>
    </submittedName>
</protein>
<keyword evidence="3" id="KW-0804">Transcription</keyword>
<evidence type="ECO:0000256" key="2">
    <source>
        <dbReference type="ARBA" id="ARBA00023125"/>
    </source>
</evidence>
<dbReference type="PROSITE" id="PS50943">
    <property type="entry name" value="HTH_CROC1"/>
    <property type="match status" value="1"/>
</dbReference>
<evidence type="ECO:0000313" key="5">
    <source>
        <dbReference type="EMBL" id="GAA3702403.1"/>
    </source>
</evidence>
<evidence type="ECO:0000313" key="6">
    <source>
        <dbReference type="Proteomes" id="UP001501536"/>
    </source>
</evidence>
<dbReference type="SMART" id="SM00530">
    <property type="entry name" value="HTH_XRE"/>
    <property type="match status" value="1"/>
</dbReference>
<evidence type="ECO:0000256" key="3">
    <source>
        <dbReference type="ARBA" id="ARBA00023163"/>
    </source>
</evidence>
<dbReference type="Proteomes" id="UP001501536">
    <property type="component" value="Unassembled WGS sequence"/>
</dbReference>
<dbReference type="EMBL" id="BAABCJ010000002">
    <property type="protein sequence ID" value="GAA3702403.1"/>
    <property type="molecule type" value="Genomic_DNA"/>
</dbReference>
<keyword evidence="6" id="KW-1185">Reference proteome</keyword>
<proteinExistence type="predicted"/>
<dbReference type="InterPro" id="IPR011051">
    <property type="entry name" value="RmlC_Cupin_sf"/>
</dbReference>
<sequence>MPNSSDVLAHVASNVRRHRLALGLSQEGLAARAGISRRTLINVEAGEANISLSGLDQLAEALDATFVELVKSPTAPATDIDEVAWRGATEESVAVLLGSAPAGREAQLWTWALGPGERYDAQPDPDGWHEMILVTEGQLLVEREDGRSELGAGQHCVYSSAQRYSYANPGPVPVRFVRAVTS</sequence>
<comment type="caution">
    <text evidence="5">The sequence shown here is derived from an EMBL/GenBank/DDBJ whole genome shotgun (WGS) entry which is preliminary data.</text>
</comment>
<dbReference type="CDD" id="cd02209">
    <property type="entry name" value="cupin_XRE_C"/>
    <property type="match status" value="1"/>
</dbReference>
<dbReference type="InterPro" id="IPR050807">
    <property type="entry name" value="TransReg_Diox_bact_type"/>
</dbReference>
<dbReference type="Gene3D" id="1.10.260.40">
    <property type="entry name" value="lambda repressor-like DNA-binding domains"/>
    <property type="match status" value="1"/>
</dbReference>
<dbReference type="RefSeq" id="WP_344882336.1">
    <property type="nucleotide sequence ID" value="NZ_BAABCJ010000002.1"/>
</dbReference>
<feature type="domain" description="HTH cro/C1-type" evidence="4">
    <location>
        <begin position="15"/>
        <end position="69"/>
    </location>
</feature>
<reference evidence="6" key="1">
    <citation type="journal article" date="2019" name="Int. J. Syst. Evol. Microbiol.">
        <title>The Global Catalogue of Microorganisms (GCM) 10K type strain sequencing project: providing services to taxonomists for standard genome sequencing and annotation.</title>
        <authorList>
            <consortium name="The Broad Institute Genomics Platform"/>
            <consortium name="The Broad Institute Genome Sequencing Center for Infectious Disease"/>
            <person name="Wu L."/>
            <person name="Ma J."/>
        </authorList>
    </citation>
    <scope>NUCLEOTIDE SEQUENCE [LARGE SCALE GENOMIC DNA]</scope>
    <source>
        <strain evidence="6">JCM 16961</strain>
    </source>
</reference>
<dbReference type="SUPFAM" id="SSF51182">
    <property type="entry name" value="RmlC-like cupins"/>
    <property type="match status" value="1"/>
</dbReference>
<dbReference type="Gene3D" id="2.60.120.10">
    <property type="entry name" value="Jelly Rolls"/>
    <property type="match status" value="1"/>
</dbReference>
<dbReference type="CDD" id="cd00093">
    <property type="entry name" value="HTH_XRE"/>
    <property type="match status" value="1"/>
</dbReference>
<keyword evidence="2" id="KW-0238">DNA-binding</keyword>
<dbReference type="Pfam" id="PF01381">
    <property type="entry name" value="HTH_3"/>
    <property type="match status" value="1"/>
</dbReference>
<dbReference type="SUPFAM" id="SSF47413">
    <property type="entry name" value="lambda repressor-like DNA-binding domains"/>
    <property type="match status" value="1"/>
</dbReference>
<gene>
    <name evidence="5" type="ORF">GCM10022377_15050</name>
</gene>
<dbReference type="InterPro" id="IPR010982">
    <property type="entry name" value="Lambda_DNA-bd_dom_sf"/>
</dbReference>
<evidence type="ECO:0000256" key="1">
    <source>
        <dbReference type="ARBA" id="ARBA00023015"/>
    </source>
</evidence>
<evidence type="ECO:0000259" key="4">
    <source>
        <dbReference type="PROSITE" id="PS50943"/>
    </source>
</evidence>
<keyword evidence="1" id="KW-0805">Transcription regulation</keyword>
<dbReference type="InterPro" id="IPR014710">
    <property type="entry name" value="RmlC-like_jellyroll"/>
</dbReference>
<dbReference type="InterPro" id="IPR001387">
    <property type="entry name" value="Cro/C1-type_HTH"/>
</dbReference>